<dbReference type="SUPFAM" id="SSF101690">
    <property type="entry name" value="PAZ domain"/>
    <property type="match status" value="1"/>
</dbReference>
<dbReference type="OrthoDB" id="6356874at2759"/>
<gene>
    <name evidence="1" type="primary">Ago3</name>
    <name evidence="1" type="ORF">E2C01_053511</name>
</gene>
<dbReference type="AlphaFoldDB" id="A0A5B7GHB1"/>
<evidence type="ECO:0000313" key="1">
    <source>
        <dbReference type="EMBL" id="MPC59491.1"/>
    </source>
</evidence>
<name>A0A5B7GHB1_PORTR</name>
<dbReference type="Proteomes" id="UP000324222">
    <property type="component" value="Unassembled WGS sequence"/>
</dbReference>
<comment type="caution">
    <text evidence="1">The sequence shown here is derived from an EMBL/GenBank/DDBJ whole genome shotgun (WGS) entry which is preliminary data.</text>
</comment>
<dbReference type="EMBL" id="VSRR010016610">
    <property type="protein sequence ID" value="MPC59491.1"/>
    <property type="molecule type" value="Genomic_DNA"/>
</dbReference>
<accession>A0A5B7GHB1</accession>
<protein>
    <submittedName>
        <fullName evidence="1">Protein argonaute-3</fullName>
    </submittedName>
</protein>
<dbReference type="InterPro" id="IPR036085">
    <property type="entry name" value="PAZ_dom_sf"/>
</dbReference>
<evidence type="ECO:0000313" key="2">
    <source>
        <dbReference type="Proteomes" id="UP000324222"/>
    </source>
</evidence>
<proteinExistence type="predicted"/>
<sequence length="70" mass="7960">MKCCKIAKGQKVLGKLNDKETAKFIRSTAKNPSQRLTHINRMVHQQKFSQDPNLQGLEFSISDKVSHSSF</sequence>
<keyword evidence="2" id="KW-1185">Reference proteome</keyword>
<organism evidence="1 2">
    <name type="scientific">Portunus trituberculatus</name>
    <name type="common">Swimming crab</name>
    <name type="synonym">Neptunus trituberculatus</name>
    <dbReference type="NCBI Taxonomy" id="210409"/>
    <lineage>
        <taxon>Eukaryota</taxon>
        <taxon>Metazoa</taxon>
        <taxon>Ecdysozoa</taxon>
        <taxon>Arthropoda</taxon>
        <taxon>Crustacea</taxon>
        <taxon>Multicrustacea</taxon>
        <taxon>Malacostraca</taxon>
        <taxon>Eumalacostraca</taxon>
        <taxon>Eucarida</taxon>
        <taxon>Decapoda</taxon>
        <taxon>Pleocyemata</taxon>
        <taxon>Brachyura</taxon>
        <taxon>Eubrachyura</taxon>
        <taxon>Portunoidea</taxon>
        <taxon>Portunidae</taxon>
        <taxon>Portuninae</taxon>
        <taxon>Portunus</taxon>
    </lineage>
</organism>
<reference evidence="1 2" key="1">
    <citation type="submission" date="2019-05" db="EMBL/GenBank/DDBJ databases">
        <title>Another draft genome of Portunus trituberculatus and its Hox gene families provides insights of decapod evolution.</title>
        <authorList>
            <person name="Jeong J.-H."/>
            <person name="Song I."/>
            <person name="Kim S."/>
            <person name="Choi T."/>
            <person name="Kim D."/>
            <person name="Ryu S."/>
            <person name="Kim W."/>
        </authorList>
    </citation>
    <scope>NUCLEOTIDE SEQUENCE [LARGE SCALE GENOMIC DNA]</scope>
    <source>
        <tissue evidence="1">Muscle</tissue>
    </source>
</reference>